<dbReference type="AlphaFoldDB" id="A0A7X5TFD1"/>
<dbReference type="GO" id="GO:0003677">
    <property type="term" value="F:DNA binding"/>
    <property type="evidence" value="ECO:0007669"/>
    <property type="project" value="InterPro"/>
</dbReference>
<organism evidence="2 3">
    <name type="scientific">Photorhabdus cinerea</name>
    <dbReference type="NCBI Taxonomy" id="471575"/>
    <lineage>
        <taxon>Bacteria</taxon>
        <taxon>Pseudomonadati</taxon>
        <taxon>Pseudomonadota</taxon>
        <taxon>Gammaproteobacteria</taxon>
        <taxon>Enterobacterales</taxon>
        <taxon>Morganellaceae</taxon>
        <taxon>Photorhabdus</taxon>
    </lineage>
</organism>
<feature type="domain" description="HTH cro/C1-type" evidence="1">
    <location>
        <begin position="6"/>
        <end position="59"/>
    </location>
</feature>
<protein>
    <recommendedName>
        <fullName evidence="1">HTH cro/C1-type domain-containing protein</fullName>
    </recommendedName>
</protein>
<dbReference type="InterPro" id="IPR001387">
    <property type="entry name" value="Cro/C1-type_HTH"/>
</dbReference>
<sequence>MGNKTKQLRQAINISLNDLSKLSSISRAALSKPESINPNLSIDTLDSIAIALRLPFGDLLTGNNEQHPYLEKCQSMKGYYAKKYKFLYRLKTCKINMTFPIHIN</sequence>
<evidence type="ECO:0000313" key="2">
    <source>
        <dbReference type="EMBL" id="NHB90710.1"/>
    </source>
</evidence>
<dbReference type="EMBL" id="PUJW01000001">
    <property type="protein sequence ID" value="NHB90710.1"/>
    <property type="molecule type" value="Genomic_DNA"/>
</dbReference>
<name>A0A7X5TFD1_9GAMM</name>
<dbReference type="Pfam" id="PF13443">
    <property type="entry name" value="HTH_26"/>
    <property type="match status" value="1"/>
</dbReference>
<evidence type="ECO:0000259" key="1">
    <source>
        <dbReference type="PROSITE" id="PS50943"/>
    </source>
</evidence>
<proteinExistence type="predicted"/>
<dbReference type="SUPFAM" id="SSF47413">
    <property type="entry name" value="lambda repressor-like DNA-binding domains"/>
    <property type="match status" value="1"/>
</dbReference>
<keyword evidence="3" id="KW-1185">Reference proteome</keyword>
<dbReference type="Gene3D" id="1.10.260.40">
    <property type="entry name" value="lambda repressor-like DNA-binding domains"/>
    <property type="match status" value="1"/>
</dbReference>
<dbReference type="InterPro" id="IPR010982">
    <property type="entry name" value="Lambda_DNA-bd_dom_sf"/>
</dbReference>
<evidence type="ECO:0000313" key="3">
    <source>
        <dbReference type="Proteomes" id="UP000591844"/>
    </source>
</evidence>
<dbReference type="PROSITE" id="PS50943">
    <property type="entry name" value="HTH_CROC1"/>
    <property type="match status" value="1"/>
</dbReference>
<dbReference type="CDD" id="cd00093">
    <property type="entry name" value="HTH_XRE"/>
    <property type="match status" value="1"/>
</dbReference>
<accession>A0A7X5TFD1</accession>
<dbReference type="Proteomes" id="UP000591844">
    <property type="component" value="Unassembled WGS sequence"/>
</dbReference>
<gene>
    <name evidence="2" type="ORF">C5469_00670</name>
</gene>
<reference evidence="2 3" key="1">
    <citation type="submission" date="2018-02" db="EMBL/GenBank/DDBJ databases">
        <authorList>
            <person name="Machado R.A."/>
        </authorList>
    </citation>
    <scope>NUCLEOTIDE SEQUENCE [LARGE SCALE GENOMIC DNA]</scope>
    <source>
        <strain evidence="2 3">DSM 19724</strain>
    </source>
</reference>
<comment type="caution">
    <text evidence="2">The sequence shown here is derived from an EMBL/GenBank/DDBJ whole genome shotgun (WGS) entry which is preliminary data.</text>
</comment>